<dbReference type="eggNOG" id="ENOG5033BSJ">
    <property type="taxonomic scope" value="Bacteria"/>
</dbReference>
<name>C0CR15_BLAHS</name>
<evidence type="ECO:0000313" key="3">
    <source>
        <dbReference type="Proteomes" id="UP000003100"/>
    </source>
</evidence>
<protein>
    <submittedName>
        <fullName evidence="2">Uncharacterized protein</fullName>
    </submittedName>
</protein>
<proteinExistence type="predicted"/>
<evidence type="ECO:0000256" key="1">
    <source>
        <dbReference type="SAM" id="Coils"/>
    </source>
</evidence>
<reference evidence="2 3" key="1">
    <citation type="submission" date="2009-01" db="EMBL/GenBank/DDBJ databases">
        <authorList>
            <person name="Fulton L."/>
            <person name="Clifton S."/>
            <person name="Fulton B."/>
            <person name="Xu J."/>
            <person name="Minx P."/>
            <person name="Pepin K.H."/>
            <person name="Johnson M."/>
            <person name="Bhonagiri V."/>
            <person name="Nash W.E."/>
            <person name="Mardis E.R."/>
            <person name="Wilson R.K."/>
        </authorList>
    </citation>
    <scope>NUCLEOTIDE SEQUENCE [LARGE SCALE GENOMIC DNA]</scope>
    <source>
        <strain evidence="3">DSM 10507 / JCM 14656 / S5a33</strain>
    </source>
</reference>
<dbReference type="Proteomes" id="UP000003100">
    <property type="component" value="Unassembled WGS sequence"/>
</dbReference>
<sequence>MDAVRADVEKLVEKELKSANQKFPMFRSDHEGAAVIFEEIEECKQEMENLEIQFEALWSRVKSDNKMSVIISGRLKLMAINLACEVIQVAAMSQKFIDSQKER</sequence>
<dbReference type="GeneID" id="86822248"/>
<keyword evidence="1" id="KW-0175">Coiled coil</keyword>
<accession>C0CR15</accession>
<dbReference type="AlphaFoldDB" id="C0CR15"/>
<keyword evidence="3" id="KW-1185">Reference proteome</keyword>
<organism evidence="2 3">
    <name type="scientific">Blautia hydrogenotrophica (strain DSM 10507 / JCM 14656 / S5a33)</name>
    <name type="common">Ruminococcus hydrogenotrophicus</name>
    <dbReference type="NCBI Taxonomy" id="476272"/>
    <lineage>
        <taxon>Bacteria</taxon>
        <taxon>Bacillati</taxon>
        <taxon>Bacillota</taxon>
        <taxon>Clostridia</taxon>
        <taxon>Lachnospirales</taxon>
        <taxon>Lachnospiraceae</taxon>
        <taxon>Blautia</taxon>
    </lineage>
</organism>
<evidence type="ECO:0000313" key="2">
    <source>
        <dbReference type="EMBL" id="EEG47778.1"/>
    </source>
</evidence>
<comment type="caution">
    <text evidence="2">The sequence shown here is derived from an EMBL/GenBank/DDBJ whole genome shotgun (WGS) entry which is preliminary data.</text>
</comment>
<reference evidence="2 3" key="2">
    <citation type="submission" date="2009-02" db="EMBL/GenBank/DDBJ databases">
        <title>Draft genome sequence of Blautia hydrogenotrophica DSM 10507 (Ruminococcus hydrogenotrophicus DSM 10507).</title>
        <authorList>
            <person name="Sudarsanam P."/>
            <person name="Ley R."/>
            <person name="Guruge J."/>
            <person name="Turnbaugh P.J."/>
            <person name="Mahowald M."/>
            <person name="Liep D."/>
            <person name="Gordon J."/>
        </authorList>
    </citation>
    <scope>NUCLEOTIDE SEQUENCE [LARGE SCALE GENOMIC DNA]</scope>
    <source>
        <strain evidence="3">DSM 10507 / JCM 14656 / S5a33</strain>
    </source>
</reference>
<dbReference type="RefSeq" id="WP_005951466.1">
    <property type="nucleotide sequence ID" value="NZ_CP136423.1"/>
</dbReference>
<feature type="coiled-coil region" evidence="1">
    <location>
        <begin position="33"/>
        <end position="60"/>
    </location>
</feature>
<dbReference type="EMBL" id="ACBZ01000177">
    <property type="protein sequence ID" value="EEG47778.1"/>
    <property type="molecule type" value="Genomic_DNA"/>
</dbReference>
<gene>
    <name evidence="2" type="ORF">RUMHYD_03328</name>
</gene>
<dbReference type="HOGENOM" id="CLU_159835_0_0_9"/>
<dbReference type="PATRIC" id="fig|476272.21.peg.604"/>